<evidence type="ECO:0000313" key="2">
    <source>
        <dbReference type="Proteomes" id="UP001054945"/>
    </source>
</evidence>
<dbReference type="AlphaFoldDB" id="A0AAV4RR10"/>
<dbReference type="Proteomes" id="UP001054945">
    <property type="component" value="Unassembled WGS sequence"/>
</dbReference>
<name>A0AAV4RR10_CAEEX</name>
<dbReference type="EMBL" id="BPLR01008194">
    <property type="protein sequence ID" value="GIY22781.1"/>
    <property type="molecule type" value="Genomic_DNA"/>
</dbReference>
<sequence>MLHTARISLNAFFVLDLFLDPEIELAISFPPNLGLEIFINKPSLMRSSISKHYDEFIINRISILSAIWIKDPVSISQRVTDPPWSTCRSMRLPEEVPTQTIISHPL</sequence>
<keyword evidence="2" id="KW-1185">Reference proteome</keyword>
<accession>A0AAV4RR10</accession>
<proteinExistence type="predicted"/>
<organism evidence="1 2">
    <name type="scientific">Caerostris extrusa</name>
    <name type="common">Bark spider</name>
    <name type="synonym">Caerostris bankana</name>
    <dbReference type="NCBI Taxonomy" id="172846"/>
    <lineage>
        <taxon>Eukaryota</taxon>
        <taxon>Metazoa</taxon>
        <taxon>Ecdysozoa</taxon>
        <taxon>Arthropoda</taxon>
        <taxon>Chelicerata</taxon>
        <taxon>Arachnida</taxon>
        <taxon>Araneae</taxon>
        <taxon>Araneomorphae</taxon>
        <taxon>Entelegynae</taxon>
        <taxon>Araneoidea</taxon>
        <taxon>Araneidae</taxon>
        <taxon>Caerostris</taxon>
    </lineage>
</organism>
<protein>
    <submittedName>
        <fullName evidence="1">Uncharacterized protein</fullName>
    </submittedName>
</protein>
<reference evidence="1 2" key="1">
    <citation type="submission" date="2021-06" db="EMBL/GenBank/DDBJ databases">
        <title>Caerostris extrusa draft genome.</title>
        <authorList>
            <person name="Kono N."/>
            <person name="Arakawa K."/>
        </authorList>
    </citation>
    <scope>NUCLEOTIDE SEQUENCE [LARGE SCALE GENOMIC DNA]</scope>
</reference>
<evidence type="ECO:0000313" key="1">
    <source>
        <dbReference type="EMBL" id="GIY22781.1"/>
    </source>
</evidence>
<comment type="caution">
    <text evidence="1">The sequence shown here is derived from an EMBL/GenBank/DDBJ whole genome shotgun (WGS) entry which is preliminary data.</text>
</comment>
<gene>
    <name evidence="1" type="ORF">CEXT_756211</name>
</gene>